<dbReference type="AlphaFoldDB" id="A0A9P7VGT4"/>
<evidence type="ECO:0000313" key="3">
    <source>
        <dbReference type="Proteomes" id="UP000812287"/>
    </source>
</evidence>
<dbReference type="EMBL" id="MU250573">
    <property type="protein sequence ID" value="KAG7440292.1"/>
    <property type="molecule type" value="Genomic_DNA"/>
</dbReference>
<keyword evidence="3" id="KW-1185">Reference proteome</keyword>
<organism evidence="1 3">
    <name type="scientific">Guyanagaster necrorhizus</name>
    <dbReference type="NCBI Taxonomy" id="856835"/>
    <lineage>
        <taxon>Eukaryota</taxon>
        <taxon>Fungi</taxon>
        <taxon>Dikarya</taxon>
        <taxon>Basidiomycota</taxon>
        <taxon>Agaricomycotina</taxon>
        <taxon>Agaricomycetes</taxon>
        <taxon>Agaricomycetidae</taxon>
        <taxon>Agaricales</taxon>
        <taxon>Marasmiineae</taxon>
        <taxon>Physalacriaceae</taxon>
        <taxon>Guyanagaster</taxon>
    </lineage>
</organism>
<dbReference type="RefSeq" id="XP_043033792.1">
    <property type="nucleotide sequence ID" value="XM_043178521.1"/>
</dbReference>
<gene>
    <name evidence="1" type="ORF">BT62DRAFT_1050685</name>
    <name evidence="2" type="ORF">BT62DRAFT_1050722</name>
</gene>
<dbReference type="OrthoDB" id="3221235at2759"/>
<dbReference type="EMBL" id="MU250573">
    <property type="protein sequence ID" value="KAG7440299.1"/>
    <property type="molecule type" value="Genomic_DNA"/>
</dbReference>
<evidence type="ECO:0000313" key="2">
    <source>
        <dbReference type="EMBL" id="KAG7440299.1"/>
    </source>
</evidence>
<dbReference type="Proteomes" id="UP000812287">
    <property type="component" value="Unassembled WGS sequence"/>
</dbReference>
<dbReference type="GeneID" id="66100812"/>
<protein>
    <recommendedName>
        <fullName evidence="4">F-box domain-containing protein</fullName>
    </recommendedName>
</protein>
<name>A0A9P7VGT4_9AGAR</name>
<accession>A0A9P7VGT4</accession>
<sequence>MSKLQYASEEAIFRDIRKMGSGMLLELDSSISELQMELKSLIHTRSELQWSMEHSTEILNPVRRLPEDMLHEIFTYCLSNLTPSRTSFHCANSPPWILGMVYRMWGQTMLLFPQLWTHVHFDMCIVPNPIRIQKRLSKRSPTDCVVSHECLLKNLHLQLQRSAGLPLDISFFHDIDVPNEGASYLWPLIASSYRWKQLSTSVSGLTLEPFLFIQNSIPALETLEIVEGLTTPSHLVQLLSATNL</sequence>
<reference evidence="1" key="1">
    <citation type="submission" date="2020-11" db="EMBL/GenBank/DDBJ databases">
        <title>Adaptations for nitrogen fixation in a non-lichenized fungal sporocarp promotes dispersal by wood-feeding termites.</title>
        <authorList>
            <consortium name="DOE Joint Genome Institute"/>
            <person name="Koch R.A."/>
            <person name="Yoon G."/>
            <person name="Arayal U."/>
            <person name="Lail K."/>
            <person name="Amirebrahimi M."/>
            <person name="Labutti K."/>
            <person name="Lipzen A."/>
            <person name="Riley R."/>
            <person name="Barry K."/>
            <person name="Henrissat B."/>
            <person name="Grigoriev I.V."/>
            <person name="Herr J.R."/>
            <person name="Aime M.C."/>
        </authorList>
    </citation>
    <scope>NUCLEOTIDE SEQUENCE</scope>
    <source>
        <strain evidence="1">MCA 3950</strain>
    </source>
</reference>
<evidence type="ECO:0008006" key="4">
    <source>
        <dbReference type="Google" id="ProtNLM"/>
    </source>
</evidence>
<evidence type="ECO:0000313" key="1">
    <source>
        <dbReference type="EMBL" id="KAG7440292.1"/>
    </source>
</evidence>
<comment type="caution">
    <text evidence="1">The sequence shown here is derived from an EMBL/GenBank/DDBJ whole genome shotgun (WGS) entry which is preliminary data.</text>
</comment>
<proteinExistence type="predicted"/>